<evidence type="ECO:0000256" key="5">
    <source>
        <dbReference type="SAM" id="Phobius"/>
    </source>
</evidence>
<evidence type="ECO:0000256" key="2">
    <source>
        <dbReference type="ARBA" id="ARBA00023002"/>
    </source>
</evidence>
<keyword evidence="5" id="KW-0472">Membrane</keyword>
<evidence type="ECO:0000256" key="1">
    <source>
        <dbReference type="ARBA" id="ARBA00006484"/>
    </source>
</evidence>
<keyword evidence="5" id="KW-1133">Transmembrane helix</keyword>
<dbReference type="InterPro" id="IPR057326">
    <property type="entry name" value="KR_dom"/>
</dbReference>
<dbReference type="Gene3D" id="3.40.50.720">
    <property type="entry name" value="NAD(P)-binding Rossmann-like Domain"/>
    <property type="match status" value="1"/>
</dbReference>
<feature type="compositionally biased region" description="Basic and acidic residues" evidence="4">
    <location>
        <begin position="351"/>
        <end position="360"/>
    </location>
</feature>
<dbReference type="SMART" id="SM00822">
    <property type="entry name" value="PKS_KR"/>
    <property type="match status" value="1"/>
</dbReference>
<name>A0ABX2D2F4_9CYAN</name>
<dbReference type="PANTHER" id="PTHR44196">
    <property type="entry name" value="DEHYDROGENASE/REDUCTASE SDR FAMILY MEMBER 7B"/>
    <property type="match status" value="1"/>
</dbReference>
<comment type="similarity">
    <text evidence="1 3">Belongs to the short-chain dehydrogenases/reductases (SDR) family.</text>
</comment>
<evidence type="ECO:0000259" key="6">
    <source>
        <dbReference type="SMART" id="SM00822"/>
    </source>
</evidence>
<dbReference type="PANTHER" id="PTHR44196:SF1">
    <property type="entry name" value="DEHYDROGENASE_REDUCTASE SDR FAMILY MEMBER 7B"/>
    <property type="match status" value="1"/>
</dbReference>
<dbReference type="PRINTS" id="PR00081">
    <property type="entry name" value="GDHRDH"/>
</dbReference>
<dbReference type="SUPFAM" id="SSF51735">
    <property type="entry name" value="NAD(P)-binding Rossmann-fold domains"/>
    <property type="match status" value="1"/>
</dbReference>
<dbReference type="EMBL" id="SRRZ01000097">
    <property type="protein sequence ID" value="NQE36784.1"/>
    <property type="molecule type" value="Genomic_DNA"/>
</dbReference>
<dbReference type="Proteomes" id="UP000702425">
    <property type="component" value="Unassembled WGS sequence"/>
</dbReference>
<feature type="domain" description="Ketoreductase" evidence="6">
    <location>
        <begin position="41"/>
        <end position="220"/>
    </location>
</feature>
<keyword evidence="8" id="KW-1185">Reference proteome</keyword>
<evidence type="ECO:0000256" key="3">
    <source>
        <dbReference type="RuleBase" id="RU000363"/>
    </source>
</evidence>
<sequence length="371" mass="41157">MNFYIDNQNLLILFAVAVGALFVVLWVVRSWRERQYDLTGKTVLLTGGSRGLGLVMARQLVQQGARLAICARDRAELERARVELEQCGGEVLAVPCDVTDRSQVDQMVQQVRDRFGQIDILINNAGTDLVGPMDVLTMEDYDDLMKLHFWAPLYTIYAVFPEMRQRQAGRIVNISSIGGKVVSPHMLAYCASKFALTGLSEGMRTELAKDGIAVTTVCPGFIRTGVIDRAMFKGQHRKEFTWFSIADSLPWISTSAEKVARETIAGFRRGDAEVIVPLWTWFSARLYALFPGLSATAIGWFNRLLPRTGGIGTERAFGKDSHSSLSPSLLTFLSDKAARQNNEMGSQEQPDGERLAERSSYRSSVSDGEDG</sequence>
<feature type="compositionally biased region" description="Polar residues" evidence="4">
    <location>
        <begin position="361"/>
        <end position="371"/>
    </location>
</feature>
<organism evidence="7 8">
    <name type="scientific">Microcoleus asticus IPMA8</name>
    <dbReference type="NCBI Taxonomy" id="2563858"/>
    <lineage>
        <taxon>Bacteria</taxon>
        <taxon>Bacillati</taxon>
        <taxon>Cyanobacteriota</taxon>
        <taxon>Cyanophyceae</taxon>
        <taxon>Oscillatoriophycideae</taxon>
        <taxon>Oscillatoriales</taxon>
        <taxon>Microcoleaceae</taxon>
        <taxon>Microcoleus</taxon>
        <taxon>Microcoleus asticus</taxon>
    </lineage>
</organism>
<gene>
    <name evidence="7" type="primary">bdhA</name>
    <name evidence="7" type="ORF">E5S67_04549</name>
</gene>
<dbReference type="PRINTS" id="PR00080">
    <property type="entry name" value="SDRFAMILY"/>
</dbReference>
<evidence type="ECO:0000256" key="4">
    <source>
        <dbReference type="SAM" id="MobiDB-lite"/>
    </source>
</evidence>
<dbReference type="PROSITE" id="PS00061">
    <property type="entry name" value="ADH_SHORT"/>
    <property type="match status" value="1"/>
</dbReference>
<feature type="transmembrane region" description="Helical" evidence="5">
    <location>
        <begin position="12"/>
        <end position="28"/>
    </location>
</feature>
<dbReference type="InterPro" id="IPR036291">
    <property type="entry name" value="NAD(P)-bd_dom_sf"/>
</dbReference>
<feature type="compositionally biased region" description="Polar residues" evidence="4">
    <location>
        <begin position="340"/>
        <end position="349"/>
    </location>
</feature>
<proteinExistence type="inferred from homology"/>
<keyword evidence="2 7" id="KW-0560">Oxidoreductase</keyword>
<dbReference type="Pfam" id="PF00106">
    <property type="entry name" value="adh_short"/>
    <property type="match status" value="1"/>
</dbReference>
<reference evidence="7 8" key="1">
    <citation type="journal article" date="2020" name="Sci. Rep.">
        <title>A novel cyanobacterial geosmin producer, revising GeoA distribution and dispersion patterns in Bacteria.</title>
        <authorList>
            <person name="Churro C."/>
            <person name="Semedo-Aguiar A.P."/>
            <person name="Silva A.D."/>
            <person name="Pereira-Leal J.B."/>
            <person name="Leite R.B."/>
        </authorList>
    </citation>
    <scope>NUCLEOTIDE SEQUENCE [LARGE SCALE GENOMIC DNA]</scope>
    <source>
        <strain evidence="7 8">IPMA8</strain>
    </source>
</reference>
<feature type="region of interest" description="Disordered" evidence="4">
    <location>
        <begin position="340"/>
        <end position="371"/>
    </location>
</feature>
<evidence type="ECO:0000313" key="8">
    <source>
        <dbReference type="Proteomes" id="UP000702425"/>
    </source>
</evidence>
<dbReference type="InterPro" id="IPR002347">
    <property type="entry name" value="SDR_fam"/>
</dbReference>
<comment type="caution">
    <text evidence="7">The sequence shown here is derived from an EMBL/GenBank/DDBJ whole genome shotgun (WGS) entry which is preliminary data.</text>
</comment>
<dbReference type="EC" id="1.1.1.30" evidence="7"/>
<evidence type="ECO:0000313" key="7">
    <source>
        <dbReference type="EMBL" id="NQE36784.1"/>
    </source>
</evidence>
<accession>A0ABX2D2F4</accession>
<dbReference type="GO" id="GO:0003858">
    <property type="term" value="F:3-hydroxybutyrate dehydrogenase activity"/>
    <property type="evidence" value="ECO:0007669"/>
    <property type="project" value="UniProtKB-EC"/>
</dbReference>
<dbReference type="InterPro" id="IPR020904">
    <property type="entry name" value="Sc_DH/Rdtase_CS"/>
</dbReference>
<keyword evidence="5" id="KW-0812">Transmembrane</keyword>
<protein>
    <submittedName>
        <fullName evidence="7">D-beta-hydroxybutyrate dehydrogenase</fullName>
        <ecNumber evidence="7">1.1.1.30</ecNumber>
    </submittedName>
</protein>
<dbReference type="RefSeq" id="WP_246276935.1">
    <property type="nucleotide sequence ID" value="NZ_CAWPPK010000315.1"/>
</dbReference>